<sequence>MTLININNVKLREGADWSYKSDDTSKWHFAWLHGNFSDSVWHIDNGSGKSGSDLPYISFNDYIPTTGDTLDEDKYLIVTNTIRKVIALNRTGHLSTETKNSSLLTRFSSMNSNAIALKILALFLIKEYGESAVSEEGFNLLTTTDIRKFHLEIATGRADKATGLTDIILEKISTMDRESAIQLFDINVESKNNELPVGEFLQRIGMQNTSISDFTMNLISDRLVERFPDLSLTITGNNNGKKSEFPNSCPKLFTGKENNISSSTFDALTKGPLLLKRYSNYLPELENYCNPIAKVSKSFKKNHIRSKGRTPNIPTKTALHYLNEAIRIVVVYGESIVATKINCELQLNKIHKNNPSYLRSHIFEGRYPVNVAIPKNKFTQDFKVTRYNELQKGSTPKKLRENVTVLFGYRILLAATYILTHTFCIKRTTEILELKESNLELGFWGGYELFFGIRKAAPTENSILVTGRPIPHVLFEGISYLAEANEHYYCENEDPFLFPEKYTSAAEGLPPKNSKMSRFAMSNILKDFGDFIQVPTEMVNGIESRFYLSRTHVLRRFAARAFYALTDISDFPAISWLMGHRSTQETWRYLLEDVSNEELSEEEAQGVLDAIYKKGVDTSQVENVIKTELNIKFNNQSDELAKEFIKEQLLSGSKIYSYTDESGKVIVWMEVGNEDES</sequence>
<reference evidence="1" key="1">
    <citation type="journal article" date="2014" name="Environ. Microbiol.">
        <title>A genomic island integrated into recA of Vibrio cholerae contains a divergent recA and provides multi-pathway protection from DNA damage.</title>
        <authorList>
            <person name="Rapa R.A."/>
            <person name="Islam A."/>
            <person name="Monahan L.G."/>
            <person name="Mutreja A."/>
            <person name="Thomson N."/>
            <person name="Charles I.G."/>
            <person name="Stokes H.W."/>
            <person name="Labbate M."/>
        </authorList>
    </citation>
    <scope>NUCLEOTIDE SEQUENCE</scope>
    <source>
        <strain evidence="1">S24</strain>
    </source>
</reference>
<dbReference type="EMBL" id="KJ123688">
    <property type="protein sequence ID" value="AIA77246.1"/>
    <property type="molecule type" value="Genomic_DNA"/>
</dbReference>
<organism evidence="1">
    <name type="scientific">Vibrio cholerae</name>
    <dbReference type="NCBI Taxonomy" id="666"/>
    <lineage>
        <taxon>Bacteria</taxon>
        <taxon>Pseudomonadati</taxon>
        <taxon>Pseudomonadota</taxon>
        <taxon>Gammaproteobacteria</taxon>
        <taxon>Vibrionales</taxon>
        <taxon>Vibrionaceae</taxon>
        <taxon>Vibrio</taxon>
    </lineage>
</organism>
<name>A0A096XLA7_VIBCL</name>
<proteinExistence type="predicted"/>
<dbReference type="InterPro" id="IPR011010">
    <property type="entry name" value="DNA_brk_join_enz"/>
</dbReference>
<evidence type="ECO:0000313" key="1">
    <source>
        <dbReference type="EMBL" id="AIA77246.1"/>
    </source>
</evidence>
<dbReference type="AlphaFoldDB" id="A0A096XLA7"/>
<dbReference type="GO" id="GO:0003677">
    <property type="term" value="F:DNA binding"/>
    <property type="evidence" value="ECO:0007669"/>
    <property type="project" value="InterPro"/>
</dbReference>
<dbReference type="SUPFAM" id="SSF56349">
    <property type="entry name" value="DNA breaking-rejoining enzymes"/>
    <property type="match status" value="1"/>
</dbReference>
<protein>
    <submittedName>
        <fullName evidence="1">Phage integrase</fullName>
    </submittedName>
</protein>
<accession>A0A096XLA7</accession>
<gene>
    <name evidence="1" type="ORF">RME022</name>
</gene>